<dbReference type="GO" id="GO:0008270">
    <property type="term" value="F:zinc ion binding"/>
    <property type="evidence" value="ECO:0007669"/>
    <property type="project" value="InterPro"/>
</dbReference>
<feature type="compositionally biased region" description="Low complexity" evidence="7">
    <location>
        <begin position="17"/>
        <end position="29"/>
    </location>
</feature>
<dbReference type="CDD" id="cd00067">
    <property type="entry name" value="GAL4"/>
    <property type="match status" value="1"/>
</dbReference>
<evidence type="ECO:0000256" key="6">
    <source>
        <dbReference type="ARBA" id="ARBA00023242"/>
    </source>
</evidence>
<evidence type="ECO:0000256" key="3">
    <source>
        <dbReference type="ARBA" id="ARBA00023015"/>
    </source>
</evidence>
<dbReference type="OrthoDB" id="3429912at2759"/>
<protein>
    <recommendedName>
        <fullName evidence="8">Zn(2)-C6 fungal-type domain-containing protein</fullName>
    </recommendedName>
</protein>
<sequence length="808" mass="87930">MSISPQTQFSGSKRSRSPSSTSPGQSGKKPSGKKRRLDSEAAGAGDDSPEPREKVKLTRGSRACTVCRRLKMKCEGAENGPPCKRCAQGVHDCVFEESMRGKRNHKKQEALSGKLHSLEQQLNTLQASLPPSLSAGDAPASTSGFSPTPSSLVHSTPASSHLPGQSPAQLPSQPSSAPSSPLPNLPNNALNPLGLLAEASLQKHRSAQRSPSRHRGGPRAGSAGPEPREGDALRDYFKPGPMTLLPIRRLVIERQIQPEILEFVEMEEVMDLFNIFFDNLNHHCCLLDRQFHTAPLVCSRSPFLLTAVCAIASKFYKGRDDGGELHIRLNNVVKKLAWSTPAQGYKSVEIVQAYLLLALWGTGPVQRFEQDRTWLLLGMAIRMATDLNLHRASPTSIPLSGNYVGYDDEEVRNRERTWIMCYNLDRSLSAQMGKPYSIQEDYIIRNAALWAQHPGALPADKALCGFLDYQRILSRCVEFFYAGTSDPSGLLKNCDWSTIIKAYEAQLAAWRDGFHKARECVYRNMVSALHHHYSMLVINTFGLHYAREHSHVDIAHFFSRCYSSAVECARIITQEMGPSGYLKYSPDSHFVLCSYAVITLLKLVRPEFENFLPGGVDPIKNVRDAADVLAKVAVNKYHTPALYAAFLRALINVRDGTSGPATRHTSVAPTTPAPPPQNAGSTTEVSEQLSPFGEMNGDGQGVPPPAAPVQDSAHVPTDFGDYTFGAGFGGTGTEVDELGNLNGPFGGILTDAFWDSVLIPGYSNTLDLSGGFVFGSGGSGLITPRVGSPTFGNSALDFGIDNTLQHRS</sequence>
<keyword evidence="3" id="KW-0805">Transcription regulation</keyword>
<dbReference type="SUPFAM" id="SSF57701">
    <property type="entry name" value="Zn2/Cys6 DNA-binding domain"/>
    <property type="match status" value="1"/>
</dbReference>
<keyword evidence="6" id="KW-0539">Nucleus</keyword>
<gene>
    <name evidence="9" type="ORF">CALVIDRAFT_475249</name>
</gene>
<dbReference type="GO" id="GO:0006351">
    <property type="term" value="P:DNA-templated transcription"/>
    <property type="evidence" value="ECO:0007669"/>
    <property type="project" value="InterPro"/>
</dbReference>
<keyword evidence="2" id="KW-0479">Metal-binding</keyword>
<accession>A0A167RMA8</accession>
<dbReference type="AlphaFoldDB" id="A0A167RMA8"/>
<dbReference type="Proteomes" id="UP000076738">
    <property type="component" value="Unassembled WGS sequence"/>
</dbReference>
<comment type="subcellular location">
    <subcellularLocation>
        <location evidence="1">Nucleus</location>
    </subcellularLocation>
</comment>
<feature type="compositionally biased region" description="Polar residues" evidence="7">
    <location>
        <begin position="678"/>
        <end position="689"/>
    </location>
</feature>
<evidence type="ECO:0000256" key="2">
    <source>
        <dbReference type="ARBA" id="ARBA00022723"/>
    </source>
</evidence>
<evidence type="ECO:0000256" key="5">
    <source>
        <dbReference type="ARBA" id="ARBA00023163"/>
    </source>
</evidence>
<evidence type="ECO:0000313" key="9">
    <source>
        <dbReference type="EMBL" id="KZP01066.1"/>
    </source>
</evidence>
<feature type="compositionally biased region" description="Basic and acidic residues" evidence="7">
    <location>
        <begin position="226"/>
        <end position="235"/>
    </location>
</feature>
<feature type="domain" description="Zn(2)-C6 fungal-type" evidence="8">
    <location>
        <begin position="63"/>
        <end position="95"/>
    </location>
</feature>
<evidence type="ECO:0000256" key="4">
    <source>
        <dbReference type="ARBA" id="ARBA00023125"/>
    </source>
</evidence>
<dbReference type="InterPro" id="IPR007219">
    <property type="entry name" value="XnlR_reg_dom"/>
</dbReference>
<feature type="compositionally biased region" description="Low complexity" evidence="7">
    <location>
        <begin position="162"/>
        <end position="179"/>
    </location>
</feature>
<keyword evidence="4" id="KW-0238">DNA-binding</keyword>
<feature type="region of interest" description="Disordered" evidence="7">
    <location>
        <begin position="123"/>
        <end position="235"/>
    </location>
</feature>
<dbReference type="SMART" id="SM00906">
    <property type="entry name" value="Fungal_trans"/>
    <property type="match status" value="1"/>
</dbReference>
<dbReference type="Pfam" id="PF00172">
    <property type="entry name" value="Zn_clus"/>
    <property type="match status" value="1"/>
</dbReference>
<dbReference type="GO" id="GO:0000976">
    <property type="term" value="F:transcription cis-regulatory region binding"/>
    <property type="evidence" value="ECO:0007669"/>
    <property type="project" value="TreeGrafter"/>
</dbReference>
<evidence type="ECO:0000256" key="7">
    <source>
        <dbReference type="SAM" id="MobiDB-lite"/>
    </source>
</evidence>
<dbReference type="Pfam" id="PF04082">
    <property type="entry name" value="Fungal_trans"/>
    <property type="match status" value="1"/>
</dbReference>
<proteinExistence type="predicted"/>
<name>A0A167RMA8_CALVF</name>
<feature type="compositionally biased region" description="Low complexity" evidence="7">
    <location>
        <begin position="185"/>
        <end position="197"/>
    </location>
</feature>
<feature type="region of interest" description="Disordered" evidence="7">
    <location>
        <begin position="1"/>
        <end position="61"/>
    </location>
</feature>
<organism evidence="9 10">
    <name type="scientific">Calocera viscosa (strain TUFC12733)</name>
    <dbReference type="NCBI Taxonomy" id="1330018"/>
    <lineage>
        <taxon>Eukaryota</taxon>
        <taxon>Fungi</taxon>
        <taxon>Dikarya</taxon>
        <taxon>Basidiomycota</taxon>
        <taxon>Agaricomycotina</taxon>
        <taxon>Dacrymycetes</taxon>
        <taxon>Dacrymycetales</taxon>
        <taxon>Dacrymycetaceae</taxon>
        <taxon>Calocera</taxon>
    </lineage>
</organism>
<dbReference type="PROSITE" id="PS50048">
    <property type="entry name" value="ZN2_CY6_FUNGAL_2"/>
    <property type="match status" value="1"/>
</dbReference>
<dbReference type="InterPro" id="IPR036864">
    <property type="entry name" value="Zn2-C6_fun-type_DNA-bd_sf"/>
</dbReference>
<keyword evidence="10" id="KW-1185">Reference proteome</keyword>
<feature type="region of interest" description="Disordered" evidence="7">
    <location>
        <begin position="658"/>
        <end position="707"/>
    </location>
</feature>
<dbReference type="InterPro" id="IPR001138">
    <property type="entry name" value="Zn2Cys6_DnaBD"/>
</dbReference>
<dbReference type="EMBL" id="KV417267">
    <property type="protein sequence ID" value="KZP01066.1"/>
    <property type="molecule type" value="Genomic_DNA"/>
</dbReference>
<dbReference type="CDD" id="cd12148">
    <property type="entry name" value="fungal_TF_MHR"/>
    <property type="match status" value="1"/>
</dbReference>
<dbReference type="Gene3D" id="4.10.240.10">
    <property type="entry name" value="Zn(2)-C6 fungal-type DNA-binding domain"/>
    <property type="match status" value="1"/>
</dbReference>
<dbReference type="InterPro" id="IPR051089">
    <property type="entry name" value="prtT"/>
</dbReference>
<dbReference type="GO" id="GO:0005634">
    <property type="term" value="C:nucleus"/>
    <property type="evidence" value="ECO:0007669"/>
    <property type="project" value="UniProtKB-SubCell"/>
</dbReference>
<keyword evidence="5" id="KW-0804">Transcription</keyword>
<dbReference type="PANTHER" id="PTHR31845:SF19">
    <property type="entry name" value="TRANSCRIPTION FACTOR DOMAIN-CONTAINING PROTEIN"/>
    <property type="match status" value="1"/>
</dbReference>
<evidence type="ECO:0000259" key="8">
    <source>
        <dbReference type="PROSITE" id="PS50048"/>
    </source>
</evidence>
<dbReference type="STRING" id="1330018.A0A167RMA8"/>
<feature type="compositionally biased region" description="Polar residues" evidence="7">
    <location>
        <begin position="140"/>
        <end position="159"/>
    </location>
</feature>
<dbReference type="PANTHER" id="PTHR31845">
    <property type="entry name" value="FINGER DOMAIN PROTEIN, PUTATIVE-RELATED"/>
    <property type="match status" value="1"/>
</dbReference>
<evidence type="ECO:0000313" key="10">
    <source>
        <dbReference type="Proteomes" id="UP000076738"/>
    </source>
</evidence>
<feature type="compositionally biased region" description="Basic residues" evidence="7">
    <location>
        <begin position="202"/>
        <end position="217"/>
    </location>
</feature>
<dbReference type="GO" id="GO:0000981">
    <property type="term" value="F:DNA-binding transcription factor activity, RNA polymerase II-specific"/>
    <property type="evidence" value="ECO:0007669"/>
    <property type="project" value="InterPro"/>
</dbReference>
<reference evidence="9 10" key="1">
    <citation type="journal article" date="2016" name="Mol. Biol. Evol.">
        <title>Comparative Genomics of Early-Diverging Mushroom-Forming Fungi Provides Insights into the Origins of Lignocellulose Decay Capabilities.</title>
        <authorList>
            <person name="Nagy L.G."/>
            <person name="Riley R."/>
            <person name="Tritt A."/>
            <person name="Adam C."/>
            <person name="Daum C."/>
            <person name="Floudas D."/>
            <person name="Sun H."/>
            <person name="Yadav J.S."/>
            <person name="Pangilinan J."/>
            <person name="Larsson K.H."/>
            <person name="Matsuura K."/>
            <person name="Barry K."/>
            <person name="Labutti K."/>
            <person name="Kuo R."/>
            <person name="Ohm R.A."/>
            <person name="Bhattacharya S.S."/>
            <person name="Shirouzu T."/>
            <person name="Yoshinaga Y."/>
            <person name="Martin F.M."/>
            <person name="Grigoriev I.V."/>
            <person name="Hibbett D.S."/>
        </authorList>
    </citation>
    <scope>NUCLEOTIDE SEQUENCE [LARGE SCALE GENOMIC DNA]</scope>
    <source>
        <strain evidence="9 10">TUFC12733</strain>
    </source>
</reference>
<dbReference type="SMART" id="SM00066">
    <property type="entry name" value="GAL4"/>
    <property type="match status" value="1"/>
</dbReference>
<evidence type="ECO:0000256" key="1">
    <source>
        <dbReference type="ARBA" id="ARBA00004123"/>
    </source>
</evidence>
<dbReference type="PROSITE" id="PS00463">
    <property type="entry name" value="ZN2_CY6_FUNGAL_1"/>
    <property type="match status" value="1"/>
</dbReference>